<dbReference type="AlphaFoldDB" id="A0AAE0GRW9"/>
<dbReference type="GO" id="GO:0006310">
    <property type="term" value="P:DNA recombination"/>
    <property type="evidence" value="ECO:0007669"/>
    <property type="project" value="UniProtKB-KW"/>
</dbReference>
<feature type="compositionally biased region" description="Low complexity" evidence="2">
    <location>
        <begin position="206"/>
        <end position="221"/>
    </location>
</feature>
<keyword evidence="4" id="KW-1185">Reference proteome</keyword>
<proteinExistence type="predicted"/>
<dbReference type="Gene3D" id="1.10.443.10">
    <property type="entry name" value="Intergrase catalytic core"/>
    <property type="match status" value="1"/>
</dbReference>
<feature type="region of interest" description="Disordered" evidence="2">
    <location>
        <begin position="206"/>
        <end position="239"/>
    </location>
</feature>
<comment type="caution">
    <text evidence="3">The sequence shown here is derived from an EMBL/GenBank/DDBJ whole genome shotgun (WGS) entry which is preliminary data.</text>
</comment>
<dbReference type="SUPFAM" id="SSF56349">
    <property type="entry name" value="DNA breaking-rejoining enzymes"/>
    <property type="match status" value="1"/>
</dbReference>
<organism evidence="3 4">
    <name type="scientific">Cymbomonas tetramitiformis</name>
    <dbReference type="NCBI Taxonomy" id="36881"/>
    <lineage>
        <taxon>Eukaryota</taxon>
        <taxon>Viridiplantae</taxon>
        <taxon>Chlorophyta</taxon>
        <taxon>Pyramimonadophyceae</taxon>
        <taxon>Pyramimonadales</taxon>
        <taxon>Pyramimonadaceae</taxon>
        <taxon>Cymbomonas</taxon>
    </lineage>
</organism>
<evidence type="ECO:0000256" key="2">
    <source>
        <dbReference type="SAM" id="MobiDB-lite"/>
    </source>
</evidence>
<evidence type="ECO:0000313" key="4">
    <source>
        <dbReference type="Proteomes" id="UP001190700"/>
    </source>
</evidence>
<dbReference type="InterPro" id="IPR013762">
    <property type="entry name" value="Integrase-like_cat_sf"/>
</dbReference>
<evidence type="ECO:0000313" key="3">
    <source>
        <dbReference type="EMBL" id="KAK3283065.1"/>
    </source>
</evidence>
<feature type="compositionally biased region" description="Polar residues" evidence="2">
    <location>
        <begin position="222"/>
        <end position="236"/>
    </location>
</feature>
<dbReference type="GO" id="GO:0015074">
    <property type="term" value="P:DNA integration"/>
    <property type="evidence" value="ECO:0007669"/>
    <property type="project" value="InterPro"/>
</dbReference>
<dbReference type="InterPro" id="IPR011010">
    <property type="entry name" value="DNA_brk_join_enz"/>
</dbReference>
<accession>A0AAE0GRW9</accession>
<gene>
    <name evidence="3" type="ORF">CYMTET_9224</name>
</gene>
<feature type="region of interest" description="Disordered" evidence="2">
    <location>
        <begin position="177"/>
        <end position="196"/>
    </location>
</feature>
<protein>
    <submittedName>
        <fullName evidence="3">Uncharacterized protein</fullName>
    </submittedName>
</protein>
<reference evidence="3 4" key="1">
    <citation type="journal article" date="2015" name="Genome Biol. Evol.">
        <title>Comparative Genomics of a Bacterivorous Green Alga Reveals Evolutionary Causalities and Consequences of Phago-Mixotrophic Mode of Nutrition.</title>
        <authorList>
            <person name="Burns J.A."/>
            <person name="Paasch A."/>
            <person name="Narechania A."/>
            <person name="Kim E."/>
        </authorList>
    </citation>
    <scope>NUCLEOTIDE SEQUENCE [LARGE SCALE GENOMIC DNA]</scope>
    <source>
        <strain evidence="3 4">PLY_AMNH</strain>
    </source>
</reference>
<name>A0AAE0GRW9_9CHLO</name>
<dbReference type="GO" id="GO:0003677">
    <property type="term" value="F:DNA binding"/>
    <property type="evidence" value="ECO:0007669"/>
    <property type="project" value="InterPro"/>
</dbReference>
<evidence type="ECO:0000256" key="1">
    <source>
        <dbReference type="ARBA" id="ARBA00023172"/>
    </source>
</evidence>
<dbReference type="Proteomes" id="UP001190700">
    <property type="component" value="Unassembled WGS sequence"/>
</dbReference>
<dbReference type="EMBL" id="LGRX02003051">
    <property type="protein sequence ID" value="KAK3283065.1"/>
    <property type="molecule type" value="Genomic_DNA"/>
</dbReference>
<sequence length="263" mass="29213">MSRCNAWGNLPFSVMLGIVENFLRSKRRQRHGTACRFLMPVWDGDLAWELVKSLPEVSRAGTRNTRGALVRDDILVKDDGLEVWVRVCHDKTIQCRERQHWVLLRVVLASLLCPVQAVCTWMRRTAGRPGDSALFVTEKVVGRKVAVMPMTHDVLVTGIKALARKMGLNAENYAGHSLRRRGGEGNNAPGRQQAVHQRCRATRRAAATSATASWTTSKSSSFPVSWQQRSQRQSPGEVQYPSLARPSPCLRCVPVATGECALA</sequence>
<keyword evidence="1" id="KW-0233">DNA recombination</keyword>